<dbReference type="PROSITE" id="PS50088">
    <property type="entry name" value="ANK_REPEAT"/>
    <property type="match status" value="6"/>
</dbReference>
<keyword evidence="1" id="KW-0677">Repeat</keyword>
<dbReference type="Gene3D" id="1.25.40.20">
    <property type="entry name" value="Ankyrin repeat-containing domain"/>
    <property type="match status" value="3"/>
</dbReference>
<dbReference type="PANTHER" id="PTHR24198:SF193">
    <property type="match status" value="1"/>
</dbReference>
<dbReference type="EMBL" id="JAAMPI010000899">
    <property type="protein sequence ID" value="KAF4627862.1"/>
    <property type="molecule type" value="Genomic_DNA"/>
</dbReference>
<evidence type="ECO:0000313" key="4">
    <source>
        <dbReference type="EMBL" id="KAF4627862.1"/>
    </source>
</evidence>
<keyword evidence="5" id="KW-1185">Reference proteome</keyword>
<feature type="repeat" description="ANK" evidence="3">
    <location>
        <begin position="223"/>
        <end position="255"/>
    </location>
</feature>
<feature type="repeat" description="ANK" evidence="3">
    <location>
        <begin position="51"/>
        <end position="83"/>
    </location>
</feature>
<sequence length="392" mass="41924">MLPIFMGHITFEQALEKKWNATREAVAQGDVEKVEQLLTTISDINYFSNGSKTTLLAAAALGGNIDMVQLLLSRGAQIVTDGARGNSALENAADGGHEQVMRLLLENGAKVNEEPGPYSTGTALQCAAENGHLSIVQLLVELSANIEGQVYAGSSHNWEPALIRAAESTSEPTAILLLNHGANAKVRSLSGEKAMHIAAKLGKNDLLIHLLDSGIHPDGRTWAGETALYIAATYGHHDLIPRLSRYGANIDATIDATAYKLENELETALHLATKNGHEEFVFQLIKTGAKIDSRTSVGKTALVCAASYGHSKLMELLLRGGADVDATDDRGRTALALAKANNRSNTIEVLSSFGASLLYEPLRDAIVIAGNSLPLSEDDPLFTAWVRGWKVE</sequence>
<evidence type="ECO:0000256" key="1">
    <source>
        <dbReference type="ARBA" id="ARBA00022737"/>
    </source>
</evidence>
<feature type="repeat" description="ANK" evidence="3">
    <location>
        <begin position="297"/>
        <end position="329"/>
    </location>
</feature>
<dbReference type="PROSITE" id="PS50297">
    <property type="entry name" value="ANK_REP_REGION"/>
    <property type="match status" value="6"/>
</dbReference>
<evidence type="ECO:0008006" key="6">
    <source>
        <dbReference type="Google" id="ProtNLM"/>
    </source>
</evidence>
<dbReference type="SMART" id="SM00248">
    <property type="entry name" value="ANK"/>
    <property type="match status" value="10"/>
</dbReference>
<organism evidence="4 5">
    <name type="scientific">Cudoniella acicularis</name>
    <dbReference type="NCBI Taxonomy" id="354080"/>
    <lineage>
        <taxon>Eukaryota</taxon>
        <taxon>Fungi</taxon>
        <taxon>Dikarya</taxon>
        <taxon>Ascomycota</taxon>
        <taxon>Pezizomycotina</taxon>
        <taxon>Leotiomycetes</taxon>
        <taxon>Helotiales</taxon>
        <taxon>Tricladiaceae</taxon>
        <taxon>Cudoniella</taxon>
    </lineage>
</organism>
<dbReference type="OrthoDB" id="3564719at2759"/>
<dbReference type="AlphaFoldDB" id="A0A8H4RGS1"/>
<dbReference type="InterPro" id="IPR036770">
    <property type="entry name" value="Ankyrin_rpt-contain_sf"/>
</dbReference>
<dbReference type="PRINTS" id="PR01415">
    <property type="entry name" value="ANKYRIN"/>
</dbReference>
<dbReference type="PANTHER" id="PTHR24198">
    <property type="entry name" value="ANKYRIN REPEAT AND PROTEIN KINASE DOMAIN-CONTAINING PROTEIN"/>
    <property type="match status" value="1"/>
</dbReference>
<feature type="repeat" description="ANK" evidence="3">
    <location>
        <begin position="119"/>
        <end position="147"/>
    </location>
</feature>
<name>A0A8H4RGS1_9HELO</name>
<feature type="repeat" description="ANK" evidence="3">
    <location>
        <begin position="84"/>
        <end position="116"/>
    </location>
</feature>
<accession>A0A8H4RGS1</accession>
<feature type="repeat" description="ANK" evidence="3">
    <location>
        <begin position="264"/>
        <end position="296"/>
    </location>
</feature>
<reference evidence="4 5" key="1">
    <citation type="submission" date="2020-03" db="EMBL/GenBank/DDBJ databases">
        <title>Draft Genome Sequence of Cudoniella acicularis.</title>
        <authorList>
            <person name="Buettner E."/>
            <person name="Kellner H."/>
        </authorList>
    </citation>
    <scope>NUCLEOTIDE SEQUENCE [LARGE SCALE GENOMIC DNA]</scope>
    <source>
        <strain evidence="4 5">DSM 108380</strain>
    </source>
</reference>
<dbReference type="SUPFAM" id="SSF48403">
    <property type="entry name" value="Ankyrin repeat"/>
    <property type="match status" value="1"/>
</dbReference>
<keyword evidence="2 3" id="KW-0040">ANK repeat</keyword>
<dbReference type="Pfam" id="PF12796">
    <property type="entry name" value="Ank_2"/>
    <property type="match status" value="3"/>
</dbReference>
<proteinExistence type="predicted"/>
<dbReference type="Pfam" id="PF00023">
    <property type="entry name" value="Ank"/>
    <property type="match status" value="1"/>
</dbReference>
<evidence type="ECO:0000256" key="3">
    <source>
        <dbReference type="PROSITE-ProRule" id="PRU00023"/>
    </source>
</evidence>
<comment type="caution">
    <text evidence="4">The sequence shown here is derived from an EMBL/GenBank/DDBJ whole genome shotgun (WGS) entry which is preliminary data.</text>
</comment>
<evidence type="ECO:0000313" key="5">
    <source>
        <dbReference type="Proteomes" id="UP000566819"/>
    </source>
</evidence>
<dbReference type="Proteomes" id="UP000566819">
    <property type="component" value="Unassembled WGS sequence"/>
</dbReference>
<protein>
    <recommendedName>
        <fullName evidence="6">Ankyrin repeat domain-containing protein</fullName>
    </recommendedName>
</protein>
<gene>
    <name evidence="4" type="ORF">G7Y89_g10290</name>
</gene>
<dbReference type="InterPro" id="IPR002110">
    <property type="entry name" value="Ankyrin_rpt"/>
</dbReference>
<evidence type="ECO:0000256" key="2">
    <source>
        <dbReference type="ARBA" id="ARBA00023043"/>
    </source>
</evidence>